<dbReference type="PANTHER" id="PTHR24260">
    <property type="match status" value="1"/>
</dbReference>
<name>A0AAV5T100_9BILA</name>
<dbReference type="InterPro" id="IPR001254">
    <property type="entry name" value="Trypsin_dom"/>
</dbReference>
<dbReference type="GO" id="GO:0006508">
    <property type="term" value="P:proteolysis"/>
    <property type="evidence" value="ECO:0007669"/>
    <property type="project" value="InterPro"/>
</dbReference>
<reference evidence="3" key="1">
    <citation type="submission" date="2023-10" db="EMBL/GenBank/DDBJ databases">
        <title>Genome assembly of Pristionchus species.</title>
        <authorList>
            <person name="Yoshida K."/>
            <person name="Sommer R.J."/>
        </authorList>
    </citation>
    <scope>NUCLEOTIDE SEQUENCE</scope>
    <source>
        <strain evidence="3">RS0144</strain>
    </source>
</reference>
<accession>A0AAV5T100</accession>
<evidence type="ECO:0000256" key="1">
    <source>
        <dbReference type="SAM" id="SignalP"/>
    </source>
</evidence>
<dbReference type="PROSITE" id="PS50240">
    <property type="entry name" value="TRYPSIN_DOM"/>
    <property type="match status" value="1"/>
</dbReference>
<protein>
    <recommendedName>
        <fullName evidence="2">Peptidase S1 domain-containing protein</fullName>
    </recommendedName>
</protein>
<dbReference type="SUPFAM" id="SSF50494">
    <property type="entry name" value="Trypsin-like serine proteases"/>
    <property type="match status" value="1"/>
</dbReference>
<proteinExistence type="predicted"/>
<dbReference type="InterPro" id="IPR018114">
    <property type="entry name" value="TRYPSIN_HIS"/>
</dbReference>
<organism evidence="3 4">
    <name type="scientific">Pristionchus entomophagus</name>
    <dbReference type="NCBI Taxonomy" id="358040"/>
    <lineage>
        <taxon>Eukaryota</taxon>
        <taxon>Metazoa</taxon>
        <taxon>Ecdysozoa</taxon>
        <taxon>Nematoda</taxon>
        <taxon>Chromadorea</taxon>
        <taxon>Rhabditida</taxon>
        <taxon>Rhabditina</taxon>
        <taxon>Diplogasteromorpha</taxon>
        <taxon>Diplogasteroidea</taxon>
        <taxon>Neodiplogasteridae</taxon>
        <taxon>Pristionchus</taxon>
    </lineage>
</organism>
<comment type="caution">
    <text evidence="3">The sequence shown here is derived from an EMBL/GenBank/DDBJ whole genome shotgun (WGS) entry which is preliminary data.</text>
</comment>
<feature type="signal peptide" evidence="1">
    <location>
        <begin position="1"/>
        <end position="17"/>
    </location>
</feature>
<dbReference type="PROSITE" id="PS00134">
    <property type="entry name" value="TRYPSIN_HIS"/>
    <property type="match status" value="1"/>
</dbReference>
<keyword evidence="1" id="KW-0732">Signal</keyword>
<dbReference type="GO" id="GO:0004252">
    <property type="term" value="F:serine-type endopeptidase activity"/>
    <property type="evidence" value="ECO:0007669"/>
    <property type="project" value="InterPro"/>
</dbReference>
<evidence type="ECO:0000313" key="4">
    <source>
        <dbReference type="Proteomes" id="UP001432027"/>
    </source>
</evidence>
<dbReference type="Proteomes" id="UP001432027">
    <property type="component" value="Unassembled WGS sequence"/>
</dbReference>
<dbReference type="InterPro" id="IPR051333">
    <property type="entry name" value="CLIP_Serine_Protease"/>
</dbReference>
<sequence length="290" mass="31366">MRSSLFFLSLTAALVHCGRLSEEENLSLQSQCSHRLFRRILNADPIPAHDVIGQSAVAIVIHGHNKGVCSGTLISSRHILTASHCFRDNECSSSNSTIRVHVGAQCIDEESCRGTVVGVINYISYPGYFPSECTGVSKVGLDITVVELEQDVYNGVATVACLPSIAEIPMEMTGYAFGDKNFVLGRIGMIKWKSVECPKNEDANVLCAQPNKFEQNGCFGDSGHGALQIGIGSRPVIHGIFSKGASCESVMNMIELKRKGMHIKPLESDELFVSVYPFKSFICEASGVCG</sequence>
<dbReference type="AlphaFoldDB" id="A0AAV5T100"/>
<feature type="chain" id="PRO_5043753082" description="Peptidase S1 domain-containing protein" evidence="1">
    <location>
        <begin position="18"/>
        <end position="290"/>
    </location>
</feature>
<dbReference type="SMART" id="SM00020">
    <property type="entry name" value="Tryp_SPc"/>
    <property type="match status" value="1"/>
</dbReference>
<dbReference type="InterPro" id="IPR001314">
    <property type="entry name" value="Peptidase_S1A"/>
</dbReference>
<dbReference type="InterPro" id="IPR043504">
    <property type="entry name" value="Peptidase_S1_PA_chymotrypsin"/>
</dbReference>
<evidence type="ECO:0000259" key="2">
    <source>
        <dbReference type="PROSITE" id="PS50240"/>
    </source>
</evidence>
<keyword evidence="4" id="KW-1185">Reference proteome</keyword>
<dbReference type="Pfam" id="PF00089">
    <property type="entry name" value="Trypsin"/>
    <property type="match status" value="1"/>
</dbReference>
<dbReference type="EMBL" id="BTSX01000003">
    <property type="protein sequence ID" value="GMS89161.1"/>
    <property type="molecule type" value="Genomic_DNA"/>
</dbReference>
<gene>
    <name evidence="3" type="ORF">PENTCL1PPCAC_11336</name>
</gene>
<dbReference type="InterPro" id="IPR009003">
    <property type="entry name" value="Peptidase_S1_PA"/>
</dbReference>
<dbReference type="PRINTS" id="PR00722">
    <property type="entry name" value="CHYMOTRYPSIN"/>
</dbReference>
<evidence type="ECO:0000313" key="3">
    <source>
        <dbReference type="EMBL" id="GMS89161.1"/>
    </source>
</evidence>
<dbReference type="PANTHER" id="PTHR24260:SF136">
    <property type="entry name" value="GH08193P-RELATED"/>
    <property type="match status" value="1"/>
</dbReference>
<dbReference type="Gene3D" id="2.40.10.10">
    <property type="entry name" value="Trypsin-like serine proteases"/>
    <property type="match status" value="1"/>
</dbReference>
<feature type="domain" description="Peptidase S1" evidence="2">
    <location>
        <begin position="40"/>
        <end position="287"/>
    </location>
</feature>